<dbReference type="PANTHER" id="PTHR11496">
    <property type="entry name" value="ALCOHOL DEHYDROGENASE"/>
    <property type="match status" value="1"/>
</dbReference>
<dbReference type="EC" id="1.3.1.32" evidence="3"/>
<proteinExistence type="predicted"/>
<dbReference type="Gene3D" id="3.40.50.1970">
    <property type="match status" value="1"/>
</dbReference>
<reference evidence="3 4" key="1">
    <citation type="submission" date="2018-07" db="EMBL/GenBank/DDBJ databases">
        <authorList>
            <person name="Peeters C."/>
        </authorList>
    </citation>
    <scope>NUCLEOTIDE SEQUENCE [LARGE SCALE GENOMIC DNA]</scope>
    <source>
        <strain evidence="3 4">LMG 30378</strain>
    </source>
</reference>
<organism evidence="3 4">
    <name type="scientific">Achromobacter veterisilvae</name>
    <dbReference type="NCBI Taxonomy" id="2069367"/>
    <lineage>
        <taxon>Bacteria</taxon>
        <taxon>Pseudomonadati</taxon>
        <taxon>Pseudomonadota</taxon>
        <taxon>Betaproteobacteria</taxon>
        <taxon>Burkholderiales</taxon>
        <taxon>Alcaligenaceae</taxon>
        <taxon>Achromobacter</taxon>
    </lineage>
</organism>
<evidence type="ECO:0000313" key="4">
    <source>
        <dbReference type="Proteomes" id="UP000289465"/>
    </source>
</evidence>
<protein>
    <submittedName>
        <fullName evidence="3">Maleylacetate reductase 2</fullName>
        <ecNumber evidence="3">1.3.1.32</ecNumber>
    </submittedName>
</protein>
<accession>A0A446CJ14</accession>
<dbReference type="RefSeq" id="WP_129241463.1">
    <property type="nucleotide sequence ID" value="NZ_UFQC01000013.1"/>
</dbReference>
<sequence length="396" mass="42152">MAEFSSISPGVRIHAGAAALDLLPREAARLGARRAFVVCGNSVATRTPLLARIRELLGDSYAGAYTRLGKDAPLEDVQEAVRQAAACRADLLIAVGAGSVLKGTRVIAMALGEGGELARLATQYPEHGAPVSPRLRQPKPPIFNVLTAATSAQNRAGAALRRGNGGPRLEFFDPKTRPAAIFWDAEALASAPPSLALSTGLGVYWRALMNIGAVRQANPLVQASRLHAYTLSRSALPRMRDPGDVQARLDMCAAALLQNRDEDDGGRPFDAHWVARSVYALGAALFNGVPHLDQGATHVLLTASAIRHFADLCPDAVAQMGKALDLPAAQAARPECVAEAVRSLIQGLGLPDRLEGVSKQDREQALASSLFNFNADRTRELSLYRDRLQAILLEST</sequence>
<evidence type="ECO:0000259" key="2">
    <source>
        <dbReference type="Pfam" id="PF00465"/>
    </source>
</evidence>
<feature type="domain" description="Alcohol dehydrogenase iron-type/glycerol dehydrogenase GldA" evidence="2">
    <location>
        <begin position="12"/>
        <end position="184"/>
    </location>
</feature>
<name>A0A446CJ14_9BURK</name>
<dbReference type="Gene3D" id="1.20.1090.10">
    <property type="entry name" value="Dehydroquinate synthase-like - alpha domain"/>
    <property type="match status" value="1"/>
</dbReference>
<dbReference type="AlphaFoldDB" id="A0A446CJ14"/>
<dbReference type="InterPro" id="IPR001670">
    <property type="entry name" value="ADH_Fe/GldA"/>
</dbReference>
<dbReference type="GO" id="GO:0046872">
    <property type="term" value="F:metal ion binding"/>
    <property type="evidence" value="ECO:0007669"/>
    <property type="project" value="InterPro"/>
</dbReference>
<evidence type="ECO:0000256" key="1">
    <source>
        <dbReference type="ARBA" id="ARBA00023002"/>
    </source>
</evidence>
<dbReference type="OrthoDB" id="323926at2"/>
<dbReference type="GO" id="GO:0018506">
    <property type="term" value="F:maleylacetate reductase activity"/>
    <property type="evidence" value="ECO:0007669"/>
    <property type="project" value="UniProtKB-EC"/>
</dbReference>
<dbReference type="SUPFAM" id="SSF56796">
    <property type="entry name" value="Dehydroquinate synthase-like"/>
    <property type="match status" value="1"/>
</dbReference>
<keyword evidence="1 3" id="KW-0560">Oxidoreductase</keyword>
<evidence type="ECO:0000313" key="3">
    <source>
        <dbReference type="EMBL" id="SSW67870.1"/>
    </source>
</evidence>
<dbReference type="PANTHER" id="PTHR11496:SF97">
    <property type="entry name" value="ALCOHOL DEHYDROGENASE IRON-TYPE_GLYCEROL DEHYDROGENASE GLDA DOMAIN-CONTAINING PROTEIN"/>
    <property type="match status" value="1"/>
</dbReference>
<gene>
    <name evidence="3" type="primary">tfdFII</name>
    <name evidence="3" type="ORF">AVE30378_02754</name>
</gene>
<dbReference type="EMBL" id="UFQC01000013">
    <property type="protein sequence ID" value="SSW67870.1"/>
    <property type="molecule type" value="Genomic_DNA"/>
</dbReference>
<dbReference type="InterPro" id="IPR039697">
    <property type="entry name" value="Alcohol_dehydrogenase_Fe"/>
</dbReference>
<dbReference type="GO" id="GO:0004022">
    <property type="term" value="F:alcohol dehydrogenase (NAD+) activity"/>
    <property type="evidence" value="ECO:0007669"/>
    <property type="project" value="TreeGrafter"/>
</dbReference>
<dbReference type="Proteomes" id="UP000289465">
    <property type="component" value="Unassembled WGS sequence"/>
</dbReference>
<dbReference type="Pfam" id="PF00465">
    <property type="entry name" value="Fe-ADH"/>
    <property type="match status" value="1"/>
</dbReference>